<organism evidence="2">
    <name type="scientific">Tetraselmis sp. GSL018</name>
    <dbReference type="NCBI Taxonomy" id="582737"/>
    <lineage>
        <taxon>Eukaryota</taxon>
        <taxon>Viridiplantae</taxon>
        <taxon>Chlorophyta</taxon>
        <taxon>core chlorophytes</taxon>
        <taxon>Chlorodendrophyceae</taxon>
        <taxon>Chlorodendrales</taxon>
        <taxon>Chlorodendraceae</taxon>
        <taxon>Tetraselmis</taxon>
    </lineage>
</organism>
<reference evidence="2" key="1">
    <citation type="submission" date="2014-05" db="EMBL/GenBank/DDBJ databases">
        <title>The transcriptome of the halophilic microalga Tetraselmis sp. GSL018 isolated from the Great Salt Lake, Utah.</title>
        <authorList>
            <person name="Jinkerson R.E."/>
            <person name="D'Adamo S."/>
            <person name="Posewitz M.C."/>
        </authorList>
    </citation>
    <scope>NUCLEOTIDE SEQUENCE</scope>
    <source>
        <strain evidence="2">GSL018</strain>
    </source>
</reference>
<dbReference type="PANTHER" id="PTHR35741">
    <property type="entry name" value="FACTOR CWC22-LIKE PROTEIN, PUTATIVE (DUF3245)-RELATED"/>
    <property type="match status" value="1"/>
</dbReference>
<proteinExistence type="predicted"/>
<sequence length="177" mass="19315">MMSEKPDVFAKAEDIVPNREALSVAQSLLGIRSQDFLVQQAEHNGDEKPRPARLGLGARFLPHNKAVSLVGGVEKRLAAKVVSSQQKRLGDVGASTQERQSSKPNHQKRVPASTASVDDDGSDEDMSRARAFQGAGQARKVQQRPTALEPFPAAPSTQGDTPRRGRKKKRRKRSAQE</sequence>
<dbReference type="EMBL" id="GBEZ01022775">
    <property type="protein sequence ID" value="JAC64078.1"/>
    <property type="molecule type" value="Transcribed_RNA"/>
</dbReference>
<evidence type="ECO:0000256" key="1">
    <source>
        <dbReference type="SAM" id="MobiDB-lite"/>
    </source>
</evidence>
<name>A0A061QWK6_9CHLO</name>
<accession>A0A061QWK6</accession>
<gene>
    <name evidence="2" type="ORF">TSPGSL018_19089</name>
</gene>
<feature type="compositionally biased region" description="Polar residues" evidence="1">
    <location>
        <begin position="94"/>
        <end position="104"/>
    </location>
</feature>
<protein>
    <submittedName>
        <fullName evidence="2">Uncharacterized protein</fullName>
    </submittedName>
</protein>
<feature type="region of interest" description="Disordered" evidence="1">
    <location>
        <begin position="81"/>
        <end position="177"/>
    </location>
</feature>
<feature type="compositionally biased region" description="Low complexity" evidence="1">
    <location>
        <begin position="129"/>
        <end position="139"/>
    </location>
</feature>
<dbReference type="PANTHER" id="PTHR35741:SF1">
    <property type="entry name" value="FACTOR CWC22-LIKE PROTEIN, PUTATIVE (DUF3245)-RELATED"/>
    <property type="match status" value="1"/>
</dbReference>
<feature type="compositionally biased region" description="Basic residues" evidence="1">
    <location>
        <begin position="164"/>
        <end position="177"/>
    </location>
</feature>
<evidence type="ECO:0000313" key="2">
    <source>
        <dbReference type="EMBL" id="JAC64078.1"/>
    </source>
</evidence>
<dbReference type="AlphaFoldDB" id="A0A061QWK6"/>